<dbReference type="SUPFAM" id="SSF56112">
    <property type="entry name" value="Protein kinase-like (PK-like)"/>
    <property type="match status" value="1"/>
</dbReference>
<feature type="compositionally biased region" description="Acidic residues" evidence="1">
    <location>
        <begin position="307"/>
        <end position="326"/>
    </location>
</feature>
<evidence type="ECO:0008006" key="3">
    <source>
        <dbReference type="Google" id="ProtNLM"/>
    </source>
</evidence>
<dbReference type="EMBL" id="MN740194">
    <property type="protein sequence ID" value="QHT92791.1"/>
    <property type="molecule type" value="Genomic_DNA"/>
</dbReference>
<feature type="region of interest" description="Disordered" evidence="1">
    <location>
        <begin position="274"/>
        <end position="337"/>
    </location>
</feature>
<organism evidence="2">
    <name type="scientific">viral metagenome</name>
    <dbReference type="NCBI Taxonomy" id="1070528"/>
    <lineage>
        <taxon>unclassified sequences</taxon>
        <taxon>metagenomes</taxon>
        <taxon>organismal metagenomes</taxon>
    </lineage>
</organism>
<dbReference type="AlphaFoldDB" id="A0A6C0IHS8"/>
<dbReference type="Gene3D" id="1.10.510.10">
    <property type="entry name" value="Transferase(Phosphotransferase) domain 1"/>
    <property type="match status" value="1"/>
</dbReference>
<name>A0A6C0IHS8_9ZZZZ</name>
<accession>A0A6C0IHS8</accession>
<feature type="compositionally biased region" description="Low complexity" evidence="1">
    <location>
        <begin position="282"/>
        <end position="306"/>
    </location>
</feature>
<protein>
    <recommendedName>
        <fullName evidence="3">Protein kinase domain-containing protein</fullName>
    </recommendedName>
</protein>
<dbReference type="InterPro" id="IPR011009">
    <property type="entry name" value="Kinase-like_dom_sf"/>
</dbReference>
<proteinExistence type="predicted"/>
<evidence type="ECO:0000256" key="1">
    <source>
        <dbReference type="SAM" id="MobiDB-lite"/>
    </source>
</evidence>
<evidence type="ECO:0000313" key="2">
    <source>
        <dbReference type="EMBL" id="QHT92791.1"/>
    </source>
</evidence>
<reference evidence="2" key="1">
    <citation type="journal article" date="2020" name="Nature">
        <title>Giant virus diversity and host interactions through global metagenomics.</title>
        <authorList>
            <person name="Schulz F."/>
            <person name="Roux S."/>
            <person name="Paez-Espino D."/>
            <person name="Jungbluth S."/>
            <person name="Walsh D.A."/>
            <person name="Denef V.J."/>
            <person name="McMahon K.D."/>
            <person name="Konstantinidis K.T."/>
            <person name="Eloe-Fadrosh E.A."/>
            <person name="Kyrpides N.C."/>
            <person name="Woyke T."/>
        </authorList>
    </citation>
    <scope>NUCLEOTIDE SEQUENCE</scope>
    <source>
        <strain evidence="2">GVMAG-M-3300023184-89</strain>
    </source>
</reference>
<sequence>MEFTYKKHDNEKLFASLEKNELGLRDLQNYVPLYNTFFALTDVNWNSINLNNAIYLHDIKNKESENIANGILKDINEGNKTKKPVFFKYSPLLDPLKYLVGKYDITNPTLLNLPSFINPDLCHEKIRDVNNAAYVDSFFSYLTSKLLHDHKFIHGIDFYGSFLSIKEQYPVNIYDDIEYINDFDFFHKNKDVLFTVDEAYNTLIGNDTRNYKKKINVSNNDEKLQLSDVLQLSDITDLEDMQMSFVKVDILETGNIIEPDIIYENVDATMKKEHTEEKKITSRSTSSSSCSSRSSNSSITLSTNDDGTNDDGTNDESDDGSDDGTNEDSYNGSDYSSLDGEDVIVKINEFPVQTIALECCEDTLNSLIEDEDHPLRDEEWDSIVLQILMSLITYQNTFGLTHNDLHTNNIMYTNTEKQFLYYKVDNTYYKVPTFGKLFKIIDFGRAIYMFKDQLMCSDSFHPKGDAATQYNFPPYFNPKKPIVEPNYSFDLCRLGCSIYDCIVDDISEESAVTSPILKIIIDWCKDDKGRNIMYKKNGDERYPDFKLYKMITRKVHRCVPINVLRNPYFEKFKITKKKITKEKLIMNIDEIPCYKNNLYNTN</sequence>